<feature type="chain" id="PRO_5023891144" evidence="1">
    <location>
        <begin position="26"/>
        <end position="136"/>
    </location>
</feature>
<gene>
    <name evidence="2" type="ORF">PB01_16715</name>
</gene>
<evidence type="ECO:0000256" key="1">
    <source>
        <dbReference type="SAM" id="SignalP"/>
    </source>
</evidence>
<proteinExistence type="predicted"/>
<evidence type="ECO:0000313" key="3">
    <source>
        <dbReference type="Proteomes" id="UP000325517"/>
    </source>
</evidence>
<protein>
    <submittedName>
        <fullName evidence="2">Uncharacterized protein</fullName>
    </submittedName>
</protein>
<evidence type="ECO:0000313" key="2">
    <source>
        <dbReference type="EMBL" id="QFG00320.1"/>
    </source>
</evidence>
<accession>A0A5J6SRR7</accession>
<dbReference type="OrthoDB" id="2733964at2"/>
<dbReference type="KEGG" id="psyo:PB01_16715"/>
<name>A0A5J6SRR7_9BACI</name>
<reference evidence="2 3" key="1">
    <citation type="submission" date="2018-07" db="EMBL/GenBank/DDBJ databases">
        <title>Complete genome sequence of Psychrobacillus sp. PB01, isolated from iceberg, and comparative genome analysis of Psychrobacillus strains.</title>
        <authorList>
            <person name="Lee P.C."/>
        </authorList>
    </citation>
    <scope>NUCLEOTIDE SEQUENCE [LARGE SCALE GENOMIC DNA]</scope>
    <source>
        <strain evidence="2 3">PB01</strain>
    </source>
</reference>
<keyword evidence="3" id="KW-1185">Reference proteome</keyword>
<sequence>MLNSVIRRLLLFFIILLTISSVVYAENNDLEQGVNEEGTVVYHVKYDYDALSSFLKLSRDEYEKYWKEGLSIADMATKQGISRRDIEGYFYDFHFKEMQKWRIKGPLTEKHYFHLVYRLADEIEDFIERNPNRKTN</sequence>
<keyword evidence="1" id="KW-0732">Signal</keyword>
<organism evidence="2 3">
    <name type="scientific">Psychrobacillus glaciei</name>
    <dbReference type="NCBI Taxonomy" id="2283160"/>
    <lineage>
        <taxon>Bacteria</taxon>
        <taxon>Bacillati</taxon>
        <taxon>Bacillota</taxon>
        <taxon>Bacilli</taxon>
        <taxon>Bacillales</taxon>
        <taxon>Bacillaceae</taxon>
        <taxon>Psychrobacillus</taxon>
    </lineage>
</organism>
<dbReference type="AlphaFoldDB" id="A0A5J6SRR7"/>
<dbReference type="RefSeq" id="WP_151701207.1">
    <property type="nucleotide sequence ID" value="NZ_CP031223.1"/>
</dbReference>
<feature type="signal peptide" evidence="1">
    <location>
        <begin position="1"/>
        <end position="25"/>
    </location>
</feature>
<dbReference type="EMBL" id="CP031223">
    <property type="protein sequence ID" value="QFG00320.1"/>
    <property type="molecule type" value="Genomic_DNA"/>
</dbReference>
<dbReference type="Proteomes" id="UP000325517">
    <property type="component" value="Chromosome"/>
</dbReference>